<dbReference type="Proteomes" id="UP001281147">
    <property type="component" value="Unassembled WGS sequence"/>
</dbReference>
<name>A0ACC3NIY3_9PEZI</name>
<accession>A0ACC3NIY3</accession>
<reference evidence="1" key="1">
    <citation type="submission" date="2023-07" db="EMBL/GenBank/DDBJ databases">
        <title>Black Yeasts Isolated from many extreme environments.</title>
        <authorList>
            <person name="Coleine C."/>
            <person name="Stajich J.E."/>
            <person name="Selbmann L."/>
        </authorList>
    </citation>
    <scope>NUCLEOTIDE SEQUENCE</scope>
    <source>
        <strain evidence="1">CCFEE 5714</strain>
    </source>
</reference>
<dbReference type="EMBL" id="JAUTXU010000043">
    <property type="protein sequence ID" value="KAK3716333.1"/>
    <property type="molecule type" value="Genomic_DNA"/>
</dbReference>
<evidence type="ECO:0000313" key="1">
    <source>
        <dbReference type="EMBL" id="KAK3716333.1"/>
    </source>
</evidence>
<proteinExistence type="predicted"/>
<organism evidence="1 2">
    <name type="scientific">Vermiconidia calcicola</name>
    <dbReference type="NCBI Taxonomy" id="1690605"/>
    <lineage>
        <taxon>Eukaryota</taxon>
        <taxon>Fungi</taxon>
        <taxon>Dikarya</taxon>
        <taxon>Ascomycota</taxon>
        <taxon>Pezizomycotina</taxon>
        <taxon>Dothideomycetes</taxon>
        <taxon>Dothideomycetidae</taxon>
        <taxon>Mycosphaerellales</taxon>
        <taxon>Extremaceae</taxon>
        <taxon>Vermiconidia</taxon>
    </lineage>
</organism>
<protein>
    <submittedName>
        <fullName evidence="1">Multidrug resistance protein</fullName>
    </submittedName>
</protein>
<comment type="caution">
    <text evidence="1">The sequence shown here is derived from an EMBL/GenBank/DDBJ whole genome shotgun (WGS) entry which is preliminary data.</text>
</comment>
<sequence>MSYYGDDDYDYARRRRPSPHRYRSDRRSAQFLNPDPYGSGLHRTRSQGHAPVPVVNVYNDILQDGSFRNSSRSPPTMPAPYPPSPEFRGRRDRLGDELMDGFADLAVENQRLRSRSRGRSDAGVLDRRDDYVMWELRQKERELAEIERRASLEKEEERIKQKFELQRAQEEAKRKADEEAKRAERRRIIADYEQQQREDEEDRIEEEKRLLAKIEREKREKEEKEKREYNEFLVKQKEKEEKEKREKKEAEEKLEEELRKRLARNGYTYEQIERMTSDQKDKTKPPPTTNKTTTTTTTIRALGPARPTYAKVRREYLSIDTLTYYNIPYEIDRDDPDFIIILREMDKYETDVLFEHTRRLRAGGSKLLLEPAGKQPNYAWYRKRDRSTSRVRKLGILEVRK</sequence>
<gene>
    <name evidence="1" type="primary">CDR1_3</name>
    <name evidence="1" type="ORF">LTR37_006483</name>
</gene>
<keyword evidence="2" id="KW-1185">Reference proteome</keyword>
<evidence type="ECO:0000313" key="2">
    <source>
        <dbReference type="Proteomes" id="UP001281147"/>
    </source>
</evidence>